<comment type="caution">
    <text evidence="11">The sequence shown here is derived from an EMBL/GenBank/DDBJ whole genome shotgun (WGS) entry which is preliminary data.</text>
</comment>
<name>A0A3E2XIH7_9FIRM</name>
<dbReference type="GO" id="GO:0015297">
    <property type="term" value="F:antiporter activity"/>
    <property type="evidence" value="ECO:0007669"/>
    <property type="project" value="InterPro"/>
</dbReference>
<feature type="transmembrane region" description="Helical" evidence="10">
    <location>
        <begin position="141"/>
        <end position="162"/>
    </location>
</feature>
<comment type="similarity">
    <text evidence="2">Belongs to the multi antimicrobial extrusion (MATE) (TC 2.A.66.1) family. MepA subfamily.</text>
</comment>
<keyword evidence="12" id="KW-1185">Reference proteome</keyword>
<keyword evidence="7 10" id="KW-1133">Transmembrane helix</keyword>
<dbReference type="EMBL" id="QVFD01000018">
    <property type="protein sequence ID" value="RGC43909.1"/>
    <property type="molecule type" value="Genomic_DNA"/>
</dbReference>
<proteinExistence type="inferred from homology"/>
<feature type="transmembrane region" description="Helical" evidence="10">
    <location>
        <begin position="98"/>
        <end position="121"/>
    </location>
</feature>
<dbReference type="NCBIfam" id="TIGR00797">
    <property type="entry name" value="matE"/>
    <property type="match status" value="1"/>
</dbReference>
<feature type="transmembrane region" description="Helical" evidence="10">
    <location>
        <begin position="392"/>
        <end position="416"/>
    </location>
</feature>
<evidence type="ECO:0000256" key="7">
    <source>
        <dbReference type="ARBA" id="ARBA00022989"/>
    </source>
</evidence>
<evidence type="ECO:0000256" key="6">
    <source>
        <dbReference type="ARBA" id="ARBA00022692"/>
    </source>
</evidence>
<protein>
    <recommendedName>
        <fullName evidence="3">Multidrug export protein MepA</fullName>
    </recommendedName>
</protein>
<sequence>MNQTNVSNELAAAPVGKLLFKLAVPTVIAQLVNLLYNIVDRIYIGHMPGTGSSALTGIGLCFPIIYLISAFSALIGQGGAPRAAICMGQNKTTEANRILNNCFVVLIIEAVVLSVFFWIFGEPLLWLFGCSEQTIVYALPYMQIYVSGSIFVMLALGLNLFITTQGFTRFSMTSVLIGAGANIILDPIFIYGLHMGVRGAALATIISQGLSCIWILRFLTGKKTRLRLKKSDMHLEKRIVIPCLGLGLGPFVMQATDALLNIAFNSSLQHYGGDIAVGCMTISSTIQQMVWIPVQGIGQGAQPIISYNYGAGNAKRIRQTFKCMLAVSMTALTVFWLFVQLSPTTFIRIFSNSEEIIATAGWTLRVYMAVFCMFSIQMSVQQTFTALGKAKASLFIACLRKIILLIPLIFILPHFFDNKVFAVFLAEPVSDTISITASIITFRIVFKKAMQSISKSA</sequence>
<feature type="transmembrane region" description="Helical" evidence="10">
    <location>
        <begin position="200"/>
        <end position="220"/>
    </location>
</feature>
<dbReference type="GO" id="GO:0042910">
    <property type="term" value="F:xenobiotic transmembrane transporter activity"/>
    <property type="evidence" value="ECO:0007669"/>
    <property type="project" value="InterPro"/>
</dbReference>
<feature type="transmembrane region" description="Helical" evidence="10">
    <location>
        <begin position="174"/>
        <end position="194"/>
    </location>
</feature>
<evidence type="ECO:0000256" key="4">
    <source>
        <dbReference type="ARBA" id="ARBA00022448"/>
    </source>
</evidence>
<feature type="transmembrane region" description="Helical" evidence="10">
    <location>
        <begin position="422"/>
        <end position="446"/>
    </location>
</feature>
<keyword evidence="5" id="KW-1003">Cell membrane</keyword>
<dbReference type="CDD" id="cd13143">
    <property type="entry name" value="MATE_MepA_like"/>
    <property type="match status" value="1"/>
</dbReference>
<dbReference type="OrthoDB" id="9811110at2"/>
<reference evidence="11 12" key="1">
    <citation type="submission" date="2018-08" db="EMBL/GenBank/DDBJ databases">
        <title>A genome reference for cultivated species of the human gut microbiota.</title>
        <authorList>
            <person name="Zou Y."/>
            <person name="Xue W."/>
            <person name="Luo G."/>
        </authorList>
    </citation>
    <scope>NUCLEOTIDE SEQUENCE [LARGE SCALE GENOMIC DNA]</scope>
    <source>
        <strain evidence="11 12">AM28-39</strain>
    </source>
</reference>
<dbReference type="PANTHER" id="PTHR43823">
    <property type="entry name" value="SPORULATION PROTEIN YKVU"/>
    <property type="match status" value="1"/>
</dbReference>
<keyword evidence="9" id="KW-0046">Antibiotic resistance</keyword>
<evidence type="ECO:0000256" key="10">
    <source>
        <dbReference type="SAM" id="Phobius"/>
    </source>
</evidence>
<dbReference type="InterPro" id="IPR048279">
    <property type="entry name" value="MdtK-like"/>
</dbReference>
<evidence type="ECO:0000256" key="5">
    <source>
        <dbReference type="ARBA" id="ARBA00022475"/>
    </source>
</evidence>
<evidence type="ECO:0000256" key="8">
    <source>
        <dbReference type="ARBA" id="ARBA00023136"/>
    </source>
</evidence>
<dbReference type="RefSeq" id="WP_117541424.1">
    <property type="nucleotide sequence ID" value="NZ_JAJCNA010000043.1"/>
</dbReference>
<dbReference type="PANTHER" id="PTHR43823:SF3">
    <property type="entry name" value="MULTIDRUG EXPORT PROTEIN MEPA"/>
    <property type="match status" value="1"/>
</dbReference>
<evidence type="ECO:0000256" key="1">
    <source>
        <dbReference type="ARBA" id="ARBA00004651"/>
    </source>
</evidence>
<dbReference type="Proteomes" id="UP000261231">
    <property type="component" value="Unassembled WGS sequence"/>
</dbReference>
<feature type="transmembrane region" description="Helical" evidence="10">
    <location>
        <begin position="54"/>
        <end position="77"/>
    </location>
</feature>
<feature type="transmembrane region" description="Helical" evidence="10">
    <location>
        <begin position="323"/>
        <end position="342"/>
    </location>
</feature>
<organism evidence="11 12">
    <name type="scientific">Coprococcus catus</name>
    <dbReference type="NCBI Taxonomy" id="116085"/>
    <lineage>
        <taxon>Bacteria</taxon>
        <taxon>Bacillati</taxon>
        <taxon>Bacillota</taxon>
        <taxon>Clostridia</taxon>
        <taxon>Lachnospirales</taxon>
        <taxon>Lachnospiraceae</taxon>
        <taxon>Coprococcus</taxon>
    </lineage>
</organism>
<keyword evidence="8 10" id="KW-0472">Membrane</keyword>
<comment type="subcellular location">
    <subcellularLocation>
        <location evidence="1">Cell membrane</location>
        <topology evidence="1">Multi-pass membrane protein</topology>
    </subcellularLocation>
</comment>
<dbReference type="PIRSF" id="PIRSF006603">
    <property type="entry name" value="DinF"/>
    <property type="match status" value="1"/>
</dbReference>
<dbReference type="Pfam" id="PF01554">
    <property type="entry name" value="MatE"/>
    <property type="match status" value="2"/>
</dbReference>
<gene>
    <name evidence="11" type="ORF">DW747_14220</name>
</gene>
<dbReference type="InterPro" id="IPR045070">
    <property type="entry name" value="MATE_MepA-like"/>
</dbReference>
<dbReference type="InterPro" id="IPR002528">
    <property type="entry name" value="MATE_fam"/>
</dbReference>
<evidence type="ECO:0000256" key="9">
    <source>
        <dbReference type="ARBA" id="ARBA00023251"/>
    </source>
</evidence>
<dbReference type="GO" id="GO:0046677">
    <property type="term" value="P:response to antibiotic"/>
    <property type="evidence" value="ECO:0007669"/>
    <property type="project" value="UniProtKB-KW"/>
</dbReference>
<evidence type="ECO:0000256" key="2">
    <source>
        <dbReference type="ARBA" id="ARBA00008417"/>
    </source>
</evidence>
<accession>A0A3E2XIH7</accession>
<feature type="transmembrane region" description="Helical" evidence="10">
    <location>
        <begin position="18"/>
        <end position="39"/>
    </location>
</feature>
<evidence type="ECO:0000313" key="11">
    <source>
        <dbReference type="EMBL" id="RGC43909.1"/>
    </source>
</evidence>
<dbReference type="InterPro" id="IPR051327">
    <property type="entry name" value="MATE_MepA_subfamily"/>
</dbReference>
<evidence type="ECO:0000256" key="3">
    <source>
        <dbReference type="ARBA" id="ARBA00022106"/>
    </source>
</evidence>
<keyword evidence="4" id="KW-0813">Transport</keyword>
<dbReference type="AlphaFoldDB" id="A0A3E2XIH7"/>
<evidence type="ECO:0000313" key="12">
    <source>
        <dbReference type="Proteomes" id="UP000261231"/>
    </source>
</evidence>
<keyword evidence="6 10" id="KW-0812">Transmembrane</keyword>
<feature type="transmembrane region" description="Helical" evidence="10">
    <location>
        <begin position="362"/>
        <end position="380"/>
    </location>
</feature>
<dbReference type="GO" id="GO:0005886">
    <property type="term" value="C:plasma membrane"/>
    <property type="evidence" value="ECO:0007669"/>
    <property type="project" value="UniProtKB-SubCell"/>
</dbReference>